<dbReference type="InParanoid" id="K5W3K4"/>
<keyword evidence="3" id="KW-1185">Reference proteome</keyword>
<dbReference type="KEGG" id="pco:PHACADRAFT_197932"/>
<dbReference type="GeneID" id="18911281"/>
<dbReference type="InterPro" id="IPR016193">
    <property type="entry name" value="Cytidine_deaminase-like"/>
</dbReference>
<accession>K5W3K4</accession>
<protein>
    <submittedName>
        <fullName evidence="2">Uncharacterized protein</fullName>
    </submittedName>
</protein>
<evidence type="ECO:0000256" key="1">
    <source>
        <dbReference type="SAM" id="MobiDB-lite"/>
    </source>
</evidence>
<dbReference type="STRING" id="650164.K5W3K4"/>
<proteinExistence type="predicted"/>
<dbReference type="AlphaFoldDB" id="K5W3K4"/>
<evidence type="ECO:0000313" key="3">
    <source>
        <dbReference type="Proteomes" id="UP000008370"/>
    </source>
</evidence>
<reference evidence="2 3" key="1">
    <citation type="journal article" date="2012" name="BMC Genomics">
        <title>Comparative genomics of the white-rot fungi, Phanerochaete carnosa and P. chrysosporium, to elucidate the genetic basis of the distinct wood types they colonize.</title>
        <authorList>
            <person name="Suzuki H."/>
            <person name="MacDonald J."/>
            <person name="Syed K."/>
            <person name="Salamov A."/>
            <person name="Hori C."/>
            <person name="Aerts A."/>
            <person name="Henrissat B."/>
            <person name="Wiebenga A."/>
            <person name="vanKuyk P.A."/>
            <person name="Barry K."/>
            <person name="Lindquist E."/>
            <person name="LaButti K."/>
            <person name="Lapidus A."/>
            <person name="Lucas S."/>
            <person name="Coutinho P."/>
            <person name="Gong Y."/>
            <person name="Samejima M."/>
            <person name="Mahadevan R."/>
            <person name="Abou-Zaid M."/>
            <person name="de Vries R.P."/>
            <person name="Igarashi K."/>
            <person name="Yadav J.S."/>
            <person name="Grigoriev I.V."/>
            <person name="Master E.R."/>
        </authorList>
    </citation>
    <scope>NUCLEOTIDE SEQUENCE [LARGE SCALE GENOMIC DNA]</scope>
    <source>
        <strain evidence="2 3">HHB-10118-sp</strain>
    </source>
</reference>
<dbReference type="SUPFAM" id="SSF53927">
    <property type="entry name" value="Cytidine deaminase-like"/>
    <property type="match status" value="1"/>
</dbReference>
<dbReference type="GO" id="GO:0003824">
    <property type="term" value="F:catalytic activity"/>
    <property type="evidence" value="ECO:0007669"/>
    <property type="project" value="InterPro"/>
</dbReference>
<name>K5W3K4_PHACS</name>
<dbReference type="Proteomes" id="UP000008370">
    <property type="component" value="Unassembled WGS sequence"/>
</dbReference>
<dbReference type="OrthoDB" id="2669721at2759"/>
<sequence length="825" mass="93344">MDLLNQLEFCRSLTPEHDRPLTPLLRPSAQPEEHNFSVPPSRPWEESQPELDDDDEADSTSGQPELMLPDARRPDHGSYIDHVLAEEDEEDEEDKPHRPSELNEPVFTMSHRIKDLETAQQFITALQDAALETDLSPAVIERLRHPPQEALELEDATEHLSIEVYLGLENASQRHYNIIRDAILRFDPSCEMLSFDAVKRRIEELSGIVPVYHDMCFDSCVGFTGPFEDLEQCPMCSKHRYDQAEHARSGKKVPVKRFLTNCMGPAIQAMWRSSVGAEGMSYRARCTAKIMKEITRQAEHQDGNFEFSPPELDDYIHGTDYLEAALNGFIGEDNTVLMLSLDSAQLYRNKTSDVWIYIWVLIDRSPDTHYKKQNVYVGGVIPGPNKLKNINSILFPGFRHLAALMKEGLAVWNGATQRLFRSDPYIIAFGADQIGMTQMTGLVGHHGRFGCRLYCLFLDGAKIGVATTFRQLNFHTIIASTILIILMSISFFQVHGLRLPTNAFALRQAFPSPSDLFHLASLNIPDLYLSLCRGTIDCDSQDSKDTWDWAIFCNVPLWEQHSKEVAATRPYLPGSFDRPPRNIAEKLNSGYKAIEFQHYLYGLAPALLYGLLPEKYWRHLCKLVRGMHILHQHRITQTDVAAGHKLLLSWSQDFETLYCQHKTSRLHFAHPSTYGPVHTSPETLRRGPNTNLNQAAMERTIGNLGQDICQHSNVYANLQQIALCRCQFNALKAMYSAFAPDPTIPCGAVIFGNGYILLRAAEKSQRAVSHAEAVALRRFVHAHGIPATDAWLQQPKIARWARLHLPSGQNACSLWKESLKTLEAL</sequence>
<dbReference type="GO" id="GO:0006139">
    <property type="term" value="P:nucleobase-containing compound metabolic process"/>
    <property type="evidence" value="ECO:0007669"/>
    <property type="project" value="UniProtKB-ARBA"/>
</dbReference>
<dbReference type="HOGENOM" id="CLU_007337_0_1_1"/>
<feature type="compositionally biased region" description="Acidic residues" evidence="1">
    <location>
        <begin position="47"/>
        <end position="58"/>
    </location>
</feature>
<gene>
    <name evidence="2" type="ORF">PHACADRAFT_197932</name>
</gene>
<organism evidence="2 3">
    <name type="scientific">Phanerochaete carnosa (strain HHB-10118-sp)</name>
    <name type="common">White-rot fungus</name>
    <name type="synonym">Peniophora carnosa</name>
    <dbReference type="NCBI Taxonomy" id="650164"/>
    <lineage>
        <taxon>Eukaryota</taxon>
        <taxon>Fungi</taxon>
        <taxon>Dikarya</taxon>
        <taxon>Basidiomycota</taxon>
        <taxon>Agaricomycotina</taxon>
        <taxon>Agaricomycetes</taxon>
        <taxon>Polyporales</taxon>
        <taxon>Phanerochaetaceae</taxon>
        <taxon>Phanerochaete</taxon>
    </lineage>
</organism>
<dbReference type="RefSeq" id="XP_007398193.1">
    <property type="nucleotide sequence ID" value="XM_007398131.1"/>
</dbReference>
<dbReference type="EMBL" id="JH930474">
    <property type="protein sequence ID" value="EKM53504.1"/>
    <property type="molecule type" value="Genomic_DNA"/>
</dbReference>
<evidence type="ECO:0000313" key="2">
    <source>
        <dbReference type="EMBL" id="EKM53504.1"/>
    </source>
</evidence>
<feature type="region of interest" description="Disordered" evidence="1">
    <location>
        <begin position="1"/>
        <end position="76"/>
    </location>
</feature>